<reference evidence="1" key="2">
    <citation type="submission" date="2021-04" db="EMBL/GenBank/DDBJ databases">
        <authorList>
            <person name="Gilroy R."/>
        </authorList>
    </citation>
    <scope>NUCLEOTIDE SEQUENCE</scope>
    <source>
        <strain evidence="1">687</strain>
    </source>
</reference>
<organism evidence="1 2">
    <name type="scientific">Candidatus Anaerobiospirillum merdipullorum</name>
    <dbReference type="NCBI Taxonomy" id="2838450"/>
    <lineage>
        <taxon>Bacteria</taxon>
        <taxon>Pseudomonadati</taxon>
        <taxon>Pseudomonadota</taxon>
        <taxon>Gammaproteobacteria</taxon>
        <taxon>Aeromonadales</taxon>
        <taxon>Succinivibrionaceae</taxon>
        <taxon>Anaerobiospirillum</taxon>
    </lineage>
</organism>
<dbReference type="Proteomes" id="UP000824150">
    <property type="component" value="Unassembled WGS sequence"/>
</dbReference>
<dbReference type="AlphaFoldDB" id="A0A9E2NRL2"/>
<sequence>MRKNVQRYRRRQKLLTMRRRKIRYLYHYRAQHRLALSDSDQAISLSMQEALGTADLAKENDPHHLA</sequence>
<protein>
    <submittedName>
        <fullName evidence="1">Uncharacterized protein</fullName>
    </submittedName>
</protein>
<accession>A0A9E2NRL2</accession>
<comment type="caution">
    <text evidence="1">The sequence shown here is derived from an EMBL/GenBank/DDBJ whole genome shotgun (WGS) entry which is preliminary data.</text>
</comment>
<dbReference type="EMBL" id="JAHLFG010000006">
    <property type="protein sequence ID" value="MBU3825980.1"/>
    <property type="molecule type" value="Genomic_DNA"/>
</dbReference>
<reference evidence="1" key="1">
    <citation type="journal article" date="2021" name="PeerJ">
        <title>Extensive microbial diversity within the chicken gut microbiome revealed by metagenomics and culture.</title>
        <authorList>
            <person name="Gilroy R."/>
            <person name="Ravi A."/>
            <person name="Getino M."/>
            <person name="Pursley I."/>
            <person name="Horton D.L."/>
            <person name="Alikhan N.F."/>
            <person name="Baker D."/>
            <person name="Gharbi K."/>
            <person name="Hall N."/>
            <person name="Watson M."/>
            <person name="Adriaenssens E.M."/>
            <person name="Foster-Nyarko E."/>
            <person name="Jarju S."/>
            <person name="Secka A."/>
            <person name="Antonio M."/>
            <person name="Oren A."/>
            <person name="Chaudhuri R.R."/>
            <person name="La Ragione R."/>
            <person name="Hildebrand F."/>
            <person name="Pallen M.J."/>
        </authorList>
    </citation>
    <scope>NUCLEOTIDE SEQUENCE</scope>
    <source>
        <strain evidence="1">687</strain>
    </source>
</reference>
<gene>
    <name evidence="1" type="ORF">IAA31_00595</name>
</gene>
<evidence type="ECO:0000313" key="1">
    <source>
        <dbReference type="EMBL" id="MBU3825980.1"/>
    </source>
</evidence>
<evidence type="ECO:0000313" key="2">
    <source>
        <dbReference type="Proteomes" id="UP000824150"/>
    </source>
</evidence>
<proteinExistence type="predicted"/>
<name>A0A9E2NRL2_9GAMM</name>